<dbReference type="Gene3D" id="3.10.20.30">
    <property type="match status" value="1"/>
</dbReference>
<proteinExistence type="predicted"/>
<dbReference type="EMBL" id="FNXE01000040">
    <property type="protein sequence ID" value="SEH96045.1"/>
    <property type="molecule type" value="Genomic_DNA"/>
</dbReference>
<protein>
    <submittedName>
        <fullName evidence="1">Sulfur carrier protein</fullName>
    </submittedName>
</protein>
<dbReference type="InterPro" id="IPR010035">
    <property type="entry name" value="Thi_S"/>
</dbReference>
<dbReference type="AlphaFoldDB" id="A0A1H6ME16"/>
<keyword evidence="2" id="KW-1185">Reference proteome</keyword>
<gene>
    <name evidence="1" type="ORF">SAMN02927937_02399</name>
</gene>
<dbReference type="InterPro" id="IPR003749">
    <property type="entry name" value="ThiS/MoaD-like"/>
</dbReference>
<organism evidence="1 2">
    <name type="scientific">Paenimyroides marinum</name>
    <dbReference type="NCBI Taxonomy" id="1159016"/>
    <lineage>
        <taxon>Bacteria</taxon>
        <taxon>Pseudomonadati</taxon>
        <taxon>Bacteroidota</taxon>
        <taxon>Flavobacteriia</taxon>
        <taxon>Flavobacteriales</taxon>
        <taxon>Flavobacteriaceae</taxon>
        <taxon>Paenimyroides</taxon>
    </lineage>
</organism>
<dbReference type="InterPro" id="IPR016155">
    <property type="entry name" value="Mopterin_synth/thiamin_S_b"/>
</dbReference>
<evidence type="ECO:0000313" key="1">
    <source>
        <dbReference type="EMBL" id="SEH96045.1"/>
    </source>
</evidence>
<dbReference type="Proteomes" id="UP000199634">
    <property type="component" value="Unassembled WGS sequence"/>
</dbReference>
<name>A0A1H6ME16_9FLAO</name>
<dbReference type="InterPro" id="IPR012675">
    <property type="entry name" value="Beta-grasp_dom_sf"/>
</dbReference>
<dbReference type="RefSeq" id="WP_317039289.1">
    <property type="nucleotide sequence ID" value="NZ_FNXE01000040.1"/>
</dbReference>
<dbReference type="CDD" id="cd00565">
    <property type="entry name" value="Ubl_ThiS"/>
    <property type="match status" value="1"/>
</dbReference>
<dbReference type="STRING" id="1159016.SAMN02927937_02399"/>
<accession>A0A1H6ME16</accession>
<dbReference type="Pfam" id="PF02597">
    <property type="entry name" value="ThiS"/>
    <property type="match status" value="1"/>
</dbReference>
<reference evidence="1 2" key="1">
    <citation type="submission" date="2016-10" db="EMBL/GenBank/DDBJ databases">
        <authorList>
            <person name="de Groot N.N."/>
        </authorList>
    </citation>
    <scope>NUCLEOTIDE SEQUENCE [LARGE SCALE GENOMIC DNA]</scope>
    <source>
        <strain evidence="1 2">CGMCC 1.10825</strain>
    </source>
</reference>
<dbReference type="SUPFAM" id="SSF54285">
    <property type="entry name" value="MoaD/ThiS"/>
    <property type="match status" value="1"/>
</dbReference>
<evidence type="ECO:0000313" key="2">
    <source>
        <dbReference type="Proteomes" id="UP000199634"/>
    </source>
</evidence>
<sequence>MMGIPKVYLKILGMELTINHTLRTFDVLPETLEALLAIEIPHKRKGIAMALNNRIIPQSFWAETFLSNKDSILIITATQGG</sequence>
<dbReference type="NCBIfam" id="TIGR01683">
    <property type="entry name" value="thiS"/>
    <property type="match status" value="1"/>
</dbReference>